<dbReference type="Gene3D" id="3.30.2090.10">
    <property type="entry name" value="Multidrug efflux transporter AcrB TolC docking domain, DN and DC subdomains"/>
    <property type="match status" value="2"/>
</dbReference>
<feature type="transmembrane region" description="Helical" evidence="1">
    <location>
        <begin position="885"/>
        <end position="905"/>
    </location>
</feature>
<proteinExistence type="predicted"/>
<feature type="transmembrane region" description="Helical" evidence="1">
    <location>
        <begin position="860"/>
        <end position="878"/>
    </location>
</feature>
<dbReference type="AlphaFoldDB" id="A0A3B1DXX5"/>
<dbReference type="Gene3D" id="3.30.70.1430">
    <property type="entry name" value="Multidrug efflux transporter AcrB pore domain"/>
    <property type="match status" value="2"/>
</dbReference>
<feature type="transmembrane region" description="Helical" evidence="1">
    <location>
        <begin position="355"/>
        <end position="375"/>
    </location>
</feature>
<dbReference type="InterPro" id="IPR027463">
    <property type="entry name" value="AcrB_DN_DC_subdom"/>
</dbReference>
<keyword evidence="1" id="KW-0812">Transmembrane</keyword>
<dbReference type="SUPFAM" id="SSF82866">
    <property type="entry name" value="Multidrug efflux transporter AcrB transmembrane domain"/>
    <property type="match status" value="2"/>
</dbReference>
<feature type="transmembrane region" description="Helical" evidence="1">
    <location>
        <begin position="330"/>
        <end position="348"/>
    </location>
</feature>
<dbReference type="GO" id="GO:0042910">
    <property type="term" value="F:xenobiotic transmembrane transporter activity"/>
    <property type="evidence" value="ECO:0007669"/>
    <property type="project" value="TreeGrafter"/>
</dbReference>
<keyword evidence="1" id="KW-1133">Transmembrane helix</keyword>
<feature type="transmembrane region" description="Helical" evidence="1">
    <location>
        <begin position="988"/>
        <end position="1013"/>
    </location>
</feature>
<accession>A0A3B1DXX5</accession>
<dbReference type="SUPFAM" id="SSF82693">
    <property type="entry name" value="Multidrug efflux transporter AcrB pore domain, PN1, PN2, PC1 and PC2 subdomains"/>
    <property type="match status" value="3"/>
</dbReference>
<dbReference type="Gene3D" id="1.20.1640.10">
    <property type="entry name" value="Multidrug efflux transporter AcrB transmembrane domain"/>
    <property type="match status" value="2"/>
</dbReference>
<protein>
    <submittedName>
        <fullName evidence="2">Acriflavin resistance protein</fullName>
    </submittedName>
</protein>
<evidence type="ECO:0000256" key="1">
    <source>
        <dbReference type="SAM" id="Phobius"/>
    </source>
</evidence>
<dbReference type="PANTHER" id="PTHR32063">
    <property type="match status" value="1"/>
</dbReference>
<evidence type="ECO:0000313" key="2">
    <source>
        <dbReference type="EMBL" id="VAX33767.1"/>
    </source>
</evidence>
<dbReference type="Gene3D" id="3.30.70.1440">
    <property type="entry name" value="Multidrug efflux transporter AcrB pore domain"/>
    <property type="match status" value="1"/>
</dbReference>
<feature type="transmembrane region" description="Helical" evidence="1">
    <location>
        <begin position="426"/>
        <end position="451"/>
    </location>
</feature>
<feature type="transmembrane region" description="Helical" evidence="1">
    <location>
        <begin position="12"/>
        <end position="32"/>
    </location>
</feature>
<dbReference type="Gene3D" id="3.30.70.1320">
    <property type="entry name" value="Multidrug efflux transporter AcrB pore domain like"/>
    <property type="match status" value="1"/>
</dbReference>
<feature type="transmembrane region" description="Helical" evidence="1">
    <location>
        <begin position="381"/>
        <end position="406"/>
    </location>
</feature>
<dbReference type="Pfam" id="PF00873">
    <property type="entry name" value="ACR_tran"/>
    <property type="match status" value="1"/>
</dbReference>
<dbReference type="GO" id="GO:0005886">
    <property type="term" value="C:plasma membrane"/>
    <property type="evidence" value="ECO:0007669"/>
    <property type="project" value="TreeGrafter"/>
</dbReference>
<reference evidence="2" key="1">
    <citation type="submission" date="2018-06" db="EMBL/GenBank/DDBJ databases">
        <authorList>
            <person name="Zhirakovskaya E."/>
        </authorList>
    </citation>
    <scope>NUCLEOTIDE SEQUENCE</scope>
</reference>
<dbReference type="PRINTS" id="PR00702">
    <property type="entry name" value="ACRIFLAVINRP"/>
</dbReference>
<gene>
    <name evidence="2" type="ORF">MNBD_NITROSPIRAE01-889</name>
</gene>
<feature type="transmembrane region" description="Helical" evidence="1">
    <location>
        <begin position="457"/>
        <end position="477"/>
    </location>
</feature>
<organism evidence="2">
    <name type="scientific">hydrothermal vent metagenome</name>
    <dbReference type="NCBI Taxonomy" id="652676"/>
    <lineage>
        <taxon>unclassified sequences</taxon>
        <taxon>metagenomes</taxon>
        <taxon>ecological metagenomes</taxon>
    </lineage>
</organism>
<feature type="transmembrane region" description="Helical" evidence="1">
    <location>
        <begin position="957"/>
        <end position="976"/>
    </location>
</feature>
<sequence length="1034" mass="114758">MRLAEFSINNRVPVNLLLLIMVIGGFIGFNTMPREVFPIVSIDRVAITTSFAGVSPEEIEKQITIPIEKALKSVKGIAHIESSSLEGISMIELELEEGRNMKDVAQDARSRIERIDNLPEKADDPIIIEIEFEAPIVVIGVSGPLPEKTLREVTDDLEDRIALIDGVGSVTLGGYRDQEIWIELDPDRMYALGVGIREILLALKTRNLDLAGGGLKGKKEELLLRTVGEFKNIADVKNMIIRKHASGRHLRLRDIGSARLTYEEEKGSDRINGERAITLNITKRTKGDAITIMKEVEKTIAEMRPGVPETLTFSLTQNSATWIQSRLKTLYINGAIGFTLVCLTLFTFLNWRMALWTAIGIPASFLGGYLAMPLFGQTVNMLSLFALILVLGLVVDDAIIVTENVYRHLSMGYSPVQAAILGTNQVVLPVLATVATTVAAFIPMMMMTGILGKFMKVIPIVVSIILVISLLEALIILPSHLADFARSPKQSSRGKNREDLWLLRFQGIYQKGLFFVLRWRYLVVTVAILITVGLVGTAYYFQKFVLFGTKDIPGFMIMLETPTGTKLEETTRRVAEVEKLAETLPSEEVNAIVSFSGRQMDPETGRIKTGSHLGQVYVELADFNLPGRKNGYETLQLMRDKVRGLLGLSALKIAALEGGPPVGAAVEVKVRGENLNQLRMRADEMQGFLEKLDGVYDIRDDYSRGKRELQFRVDQDKAALYGLDTASIAEALRTSINGEEATQIRWGDETIDLIVKFAEPYRSDYRYLEQLKIKNATGDLVPLKSVANAVIFEGVNSINRKDHRRTITISADVDTEITTSRDVTQKITEHFSDFNTRYPGNNFEFGGETEEQRKSVTSLLQAYTITALIIYMILGGLFKSFLQPLVVMFAVPFGIIGVIIGHFVMDQALSLLSLIGVVALSGIVVNDSLLLVDFINHGRAKGMKHWRSIIMSGRARMRPILLTTLTTTLGLLTLSFQTKGQAGYLAPMAISIVWGLFFATALTLFLVPALFAISDDLIKLSDRSRKRNRPRHVS</sequence>
<dbReference type="PANTHER" id="PTHR32063:SF33">
    <property type="entry name" value="RND SUPERFAMILY EFFLUX PUMP PERMEASE COMPONENT"/>
    <property type="match status" value="1"/>
</dbReference>
<dbReference type="SUPFAM" id="SSF82714">
    <property type="entry name" value="Multidrug efflux transporter AcrB TolC docking domain, DN and DC subdomains"/>
    <property type="match status" value="2"/>
</dbReference>
<dbReference type="InterPro" id="IPR001036">
    <property type="entry name" value="Acrflvin-R"/>
</dbReference>
<name>A0A3B1DXX5_9ZZZZ</name>
<feature type="transmembrane region" description="Helical" evidence="1">
    <location>
        <begin position="521"/>
        <end position="541"/>
    </location>
</feature>
<dbReference type="EMBL" id="UOGF01000119">
    <property type="protein sequence ID" value="VAX33767.1"/>
    <property type="molecule type" value="Genomic_DNA"/>
</dbReference>
<feature type="transmembrane region" description="Helical" evidence="1">
    <location>
        <begin position="911"/>
        <end position="936"/>
    </location>
</feature>
<keyword evidence="1" id="KW-0472">Membrane</keyword>